<keyword evidence="1" id="KW-0472">Membrane</keyword>
<feature type="transmembrane region" description="Helical" evidence="1">
    <location>
        <begin position="51"/>
        <end position="76"/>
    </location>
</feature>
<keyword evidence="1" id="KW-1133">Transmembrane helix</keyword>
<evidence type="ECO:0000256" key="1">
    <source>
        <dbReference type="SAM" id="Phobius"/>
    </source>
</evidence>
<sequence>MSFIDAIKEMRCPKVPEEKGLIVFILNVFPGVGTLLGSIWTEDADNKVLGIIQICLIFVSWIPLIGPIIFICNWGFSMFWGFKMFQASKQ</sequence>
<name>A0A8J6DZN4_9EUKA</name>
<dbReference type="EMBL" id="JAHDYR010000062">
    <property type="protein sequence ID" value="KAG9390982.1"/>
    <property type="molecule type" value="Genomic_DNA"/>
</dbReference>
<reference evidence="3" key="1">
    <citation type="submission" date="2021-05" db="EMBL/GenBank/DDBJ databases">
        <title>A free-living protist that lacks canonical eukaryotic 1 DNA replication and segregation systems.</title>
        <authorList>
            <person name="Salas-Leiva D.E."/>
            <person name="Tromer E.C."/>
            <person name="Curtis B.A."/>
            <person name="Jerlstrom-Hultqvist J."/>
            <person name="Kolisko M."/>
            <person name="Yi Z."/>
            <person name="Salas-Leiva J.S."/>
            <person name="Gallot-Lavallee L."/>
            <person name="Kops G.J.P.L."/>
            <person name="Archibald J.M."/>
            <person name="Simpson A.G.B."/>
            <person name="Roger A.J."/>
        </authorList>
    </citation>
    <scope>NUCLEOTIDE SEQUENCE</scope>
    <source>
        <strain evidence="3">BICM</strain>
    </source>
</reference>
<comment type="caution">
    <text evidence="3">The sequence shown here is derived from an EMBL/GenBank/DDBJ whole genome shotgun (WGS) entry which is preliminary data.</text>
</comment>
<dbReference type="EMBL" id="JAHDYR010000062">
    <property type="protein sequence ID" value="KAG9390984.1"/>
    <property type="molecule type" value="Genomic_DNA"/>
</dbReference>
<dbReference type="AlphaFoldDB" id="A0A8J6DZN4"/>
<evidence type="ECO:0000313" key="5">
    <source>
        <dbReference type="EMBL" id="KAG9390985.1"/>
    </source>
</evidence>
<evidence type="ECO:0000313" key="6">
    <source>
        <dbReference type="Proteomes" id="UP000717585"/>
    </source>
</evidence>
<evidence type="ECO:0000313" key="2">
    <source>
        <dbReference type="EMBL" id="KAG9390982.1"/>
    </source>
</evidence>
<evidence type="ECO:0000313" key="3">
    <source>
        <dbReference type="EMBL" id="KAG9390983.1"/>
    </source>
</evidence>
<accession>A0A8J6DZN4</accession>
<gene>
    <name evidence="2" type="ORF">J8273_7256</name>
    <name evidence="3" type="ORF">J8273_7257</name>
    <name evidence="4" type="ORF">J8273_7258</name>
    <name evidence="5" type="ORF">J8273_7259</name>
</gene>
<proteinExistence type="predicted"/>
<dbReference type="EMBL" id="JAHDYR010000062">
    <property type="protein sequence ID" value="KAG9390985.1"/>
    <property type="molecule type" value="Genomic_DNA"/>
</dbReference>
<protein>
    <submittedName>
        <fullName evidence="3">Uncharacterized protein</fullName>
    </submittedName>
</protein>
<feature type="transmembrane region" description="Helical" evidence="1">
    <location>
        <begin position="21"/>
        <end position="39"/>
    </location>
</feature>
<dbReference type="Proteomes" id="UP000717585">
    <property type="component" value="Unassembled WGS sequence"/>
</dbReference>
<evidence type="ECO:0000313" key="4">
    <source>
        <dbReference type="EMBL" id="KAG9390984.1"/>
    </source>
</evidence>
<organism evidence="3 6">
    <name type="scientific">Carpediemonas membranifera</name>
    <dbReference type="NCBI Taxonomy" id="201153"/>
    <lineage>
        <taxon>Eukaryota</taxon>
        <taxon>Metamonada</taxon>
        <taxon>Carpediemonas-like organisms</taxon>
        <taxon>Carpediemonas</taxon>
    </lineage>
</organism>
<keyword evidence="6" id="KW-1185">Reference proteome</keyword>
<dbReference type="EMBL" id="JAHDYR010000062">
    <property type="protein sequence ID" value="KAG9390983.1"/>
    <property type="molecule type" value="Genomic_DNA"/>
</dbReference>
<keyword evidence="1" id="KW-0812">Transmembrane</keyword>